<proteinExistence type="predicted"/>
<dbReference type="EMBL" id="DVHH01000106">
    <property type="protein sequence ID" value="HIR54803.1"/>
    <property type="molecule type" value="Genomic_DNA"/>
</dbReference>
<gene>
    <name evidence="2" type="ORF">IAD36_04260</name>
</gene>
<protein>
    <submittedName>
        <fullName evidence="2">Uncharacterized protein</fullName>
    </submittedName>
</protein>
<evidence type="ECO:0000313" key="3">
    <source>
        <dbReference type="Proteomes" id="UP000824238"/>
    </source>
</evidence>
<name>A0A9D1IZ56_9FIRM</name>
<reference evidence="2" key="1">
    <citation type="submission" date="2020-10" db="EMBL/GenBank/DDBJ databases">
        <authorList>
            <person name="Gilroy R."/>
        </authorList>
    </citation>
    <scope>NUCLEOTIDE SEQUENCE</scope>
    <source>
        <strain evidence="2">ChiGjej3B3-7149</strain>
    </source>
</reference>
<dbReference type="AlphaFoldDB" id="A0A9D1IZ56"/>
<organism evidence="2 3">
    <name type="scientific">Candidatus Scatomorpha intestinigallinarum</name>
    <dbReference type="NCBI Taxonomy" id="2840923"/>
    <lineage>
        <taxon>Bacteria</taxon>
        <taxon>Bacillati</taxon>
        <taxon>Bacillota</taxon>
        <taxon>Clostridia</taxon>
        <taxon>Eubacteriales</taxon>
        <taxon>Candidatus Scatomorpha</taxon>
    </lineage>
</organism>
<evidence type="ECO:0000256" key="1">
    <source>
        <dbReference type="SAM" id="Phobius"/>
    </source>
</evidence>
<keyword evidence="1" id="KW-0472">Membrane</keyword>
<keyword evidence="1" id="KW-0812">Transmembrane</keyword>
<accession>A0A9D1IZ56</accession>
<comment type="caution">
    <text evidence="2">The sequence shown here is derived from an EMBL/GenBank/DDBJ whole genome shotgun (WGS) entry which is preliminary data.</text>
</comment>
<feature type="transmembrane region" description="Helical" evidence="1">
    <location>
        <begin position="35"/>
        <end position="58"/>
    </location>
</feature>
<sequence>MRKESAVFPAEAENRYEYSRAVPAESTPRRRQRRWLAPFLCVFGFAAAAALSVSALLARADLTILRDECNRLEEVIVQLADARDHLIIEREIQLGVQSAQPDVTRGSQARDWAEIIPVEGDGDAAWDKISDAISSVSEYFARTSQ</sequence>
<reference evidence="2" key="2">
    <citation type="journal article" date="2021" name="PeerJ">
        <title>Extensive microbial diversity within the chicken gut microbiome revealed by metagenomics and culture.</title>
        <authorList>
            <person name="Gilroy R."/>
            <person name="Ravi A."/>
            <person name="Getino M."/>
            <person name="Pursley I."/>
            <person name="Horton D.L."/>
            <person name="Alikhan N.F."/>
            <person name="Baker D."/>
            <person name="Gharbi K."/>
            <person name="Hall N."/>
            <person name="Watson M."/>
            <person name="Adriaenssens E.M."/>
            <person name="Foster-Nyarko E."/>
            <person name="Jarju S."/>
            <person name="Secka A."/>
            <person name="Antonio M."/>
            <person name="Oren A."/>
            <person name="Chaudhuri R.R."/>
            <person name="La Ragione R."/>
            <person name="Hildebrand F."/>
            <person name="Pallen M.J."/>
        </authorList>
    </citation>
    <scope>NUCLEOTIDE SEQUENCE</scope>
    <source>
        <strain evidence="2">ChiGjej3B3-7149</strain>
    </source>
</reference>
<evidence type="ECO:0000313" key="2">
    <source>
        <dbReference type="EMBL" id="HIR54803.1"/>
    </source>
</evidence>
<dbReference type="Proteomes" id="UP000824238">
    <property type="component" value="Unassembled WGS sequence"/>
</dbReference>
<keyword evidence="1" id="KW-1133">Transmembrane helix</keyword>